<dbReference type="InterPro" id="IPR025943">
    <property type="entry name" value="Sigma_54_int_dom_ATP-bd_2"/>
</dbReference>
<dbReference type="Gene3D" id="1.10.10.60">
    <property type="entry name" value="Homeodomain-like"/>
    <property type="match status" value="1"/>
</dbReference>
<dbReference type="InterPro" id="IPR002197">
    <property type="entry name" value="HTH_Fis"/>
</dbReference>
<protein>
    <submittedName>
        <fullName evidence="9">Two-component system NtrC family response regulator</fullName>
    </submittedName>
</protein>
<evidence type="ECO:0000256" key="6">
    <source>
        <dbReference type="PROSITE-ProRule" id="PRU00169"/>
    </source>
</evidence>
<evidence type="ECO:0000256" key="1">
    <source>
        <dbReference type="ARBA" id="ARBA00022741"/>
    </source>
</evidence>
<dbReference type="InterPro" id="IPR001789">
    <property type="entry name" value="Sig_transdc_resp-reg_receiver"/>
</dbReference>
<dbReference type="PROSITE" id="PS50110">
    <property type="entry name" value="RESPONSE_REGULATORY"/>
    <property type="match status" value="1"/>
</dbReference>
<comment type="caution">
    <text evidence="9">The sequence shown here is derived from an EMBL/GenBank/DDBJ whole genome shotgun (WGS) entry which is preliminary data.</text>
</comment>
<dbReference type="PROSITE" id="PS00676">
    <property type="entry name" value="SIGMA54_INTERACT_2"/>
    <property type="match status" value="1"/>
</dbReference>
<evidence type="ECO:0000259" key="8">
    <source>
        <dbReference type="PROSITE" id="PS50110"/>
    </source>
</evidence>
<dbReference type="NCBIfam" id="TIGR02915">
    <property type="entry name" value="PEP_resp_reg"/>
    <property type="match status" value="1"/>
</dbReference>
<dbReference type="Pfam" id="PF00072">
    <property type="entry name" value="Response_reg"/>
    <property type="match status" value="1"/>
</dbReference>
<dbReference type="PROSITE" id="PS50045">
    <property type="entry name" value="SIGMA54_INTERACT_4"/>
    <property type="match status" value="1"/>
</dbReference>
<keyword evidence="2" id="KW-0067">ATP-binding</keyword>
<dbReference type="PRINTS" id="PR01590">
    <property type="entry name" value="HTHFIS"/>
</dbReference>
<feature type="domain" description="Sigma-54 factor interaction" evidence="7">
    <location>
        <begin position="151"/>
        <end position="379"/>
    </location>
</feature>
<evidence type="ECO:0000313" key="10">
    <source>
        <dbReference type="Proteomes" id="UP001204445"/>
    </source>
</evidence>
<accession>A0AAE3HLA9</accession>
<dbReference type="PANTHER" id="PTHR32071">
    <property type="entry name" value="TRANSCRIPTIONAL REGULATORY PROTEIN"/>
    <property type="match status" value="1"/>
</dbReference>
<keyword evidence="5" id="KW-0804">Transcription</keyword>
<dbReference type="InterPro" id="IPR025944">
    <property type="entry name" value="Sigma_54_int_dom_CS"/>
</dbReference>
<dbReference type="PROSITE" id="PS00688">
    <property type="entry name" value="SIGMA54_INTERACT_3"/>
    <property type="match status" value="1"/>
</dbReference>
<evidence type="ECO:0000256" key="4">
    <source>
        <dbReference type="ARBA" id="ARBA00023125"/>
    </source>
</evidence>
<evidence type="ECO:0000256" key="2">
    <source>
        <dbReference type="ARBA" id="ARBA00022840"/>
    </source>
</evidence>
<dbReference type="GO" id="GO:0000160">
    <property type="term" value="P:phosphorelay signal transduction system"/>
    <property type="evidence" value="ECO:0007669"/>
    <property type="project" value="InterPro"/>
</dbReference>
<sequence>MTFPPEKNRSILIVEDDPGLLKQMYWCFPDYVVFEAGDRETALDQVRRHRPPVITLDLGLPPDSANATVGMEVLSEILSCAPETKVIVVTGNGEREYALKAVELGAYDFYQKPMEPDVLSLIVDRAYKLSELEQENRRLAESNRHGELSGLVASSPQMAEVCRMVEKVGPTEVSTLLLGATGTGKELLARALHNLSPRRNELFVAINCAAIPDNLLESELFGYEKGAFTGAQKRTPGKIEYAAGGTLFLDEIGDLPLHLQAKILRFLQERLIVRVGGREEIQVDVRIICATHQDLSDKIEIGQFREDLYYRISEITIHIPSLHERSGDSIVLAKHFLEVYCREIGKTCRLDKSAIAAIEEYTWPGNIRELENKIKRAIIMSEDGQIRNIDLELPDSKPDMPELRAIRSDAERQALVKAMDISNFKVSRAAKLLNVSRPTLYDLLEKHGIKN</sequence>
<keyword evidence="4" id="KW-0238">DNA-binding</keyword>
<dbReference type="CDD" id="cd00009">
    <property type="entry name" value="AAA"/>
    <property type="match status" value="1"/>
</dbReference>
<keyword evidence="1" id="KW-0547">Nucleotide-binding</keyword>
<dbReference type="Gene3D" id="3.40.50.2300">
    <property type="match status" value="1"/>
</dbReference>
<name>A0AAE3HLA9_9GAMM</name>
<dbReference type="SMART" id="SM00448">
    <property type="entry name" value="REC"/>
    <property type="match status" value="1"/>
</dbReference>
<feature type="domain" description="Response regulatory" evidence="8">
    <location>
        <begin position="10"/>
        <end position="127"/>
    </location>
</feature>
<proteinExistence type="predicted"/>
<dbReference type="SUPFAM" id="SSF46689">
    <property type="entry name" value="Homeodomain-like"/>
    <property type="match status" value="1"/>
</dbReference>
<evidence type="ECO:0000256" key="5">
    <source>
        <dbReference type="ARBA" id="ARBA00023163"/>
    </source>
</evidence>
<organism evidence="9 10">
    <name type="scientific">Methylohalomonas lacus</name>
    <dbReference type="NCBI Taxonomy" id="398773"/>
    <lineage>
        <taxon>Bacteria</taxon>
        <taxon>Pseudomonadati</taxon>
        <taxon>Pseudomonadota</taxon>
        <taxon>Gammaproteobacteria</taxon>
        <taxon>Methylohalomonadales</taxon>
        <taxon>Methylohalomonadaceae</taxon>
        <taxon>Methylohalomonas</taxon>
    </lineage>
</organism>
<dbReference type="SUPFAM" id="SSF52540">
    <property type="entry name" value="P-loop containing nucleoside triphosphate hydrolases"/>
    <property type="match status" value="1"/>
</dbReference>
<evidence type="ECO:0000313" key="9">
    <source>
        <dbReference type="EMBL" id="MCS3904339.1"/>
    </source>
</evidence>
<dbReference type="EMBL" id="JANUCT010000020">
    <property type="protein sequence ID" value="MCS3904339.1"/>
    <property type="molecule type" value="Genomic_DNA"/>
</dbReference>
<dbReference type="GO" id="GO:0043565">
    <property type="term" value="F:sequence-specific DNA binding"/>
    <property type="evidence" value="ECO:0007669"/>
    <property type="project" value="InterPro"/>
</dbReference>
<keyword evidence="10" id="KW-1185">Reference proteome</keyword>
<dbReference type="InterPro" id="IPR002078">
    <property type="entry name" value="Sigma_54_int"/>
</dbReference>
<dbReference type="InterPro" id="IPR009057">
    <property type="entry name" value="Homeodomain-like_sf"/>
</dbReference>
<dbReference type="SUPFAM" id="SSF52172">
    <property type="entry name" value="CheY-like"/>
    <property type="match status" value="1"/>
</dbReference>
<dbReference type="InterPro" id="IPR014264">
    <property type="entry name" value="PEP-CTERM_resp_reg"/>
</dbReference>
<dbReference type="InterPro" id="IPR011006">
    <property type="entry name" value="CheY-like_superfamily"/>
</dbReference>
<dbReference type="AlphaFoldDB" id="A0AAE3HLA9"/>
<dbReference type="RefSeq" id="WP_259057107.1">
    <property type="nucleotide sequence ID" value="NZ_JANUCT010000020.1"/>
</dbReference>
<reference evidence="9" key="1">
    <citation type="submission" date="2022-08" db="EMBL/GenBank/DDBJ databases">
        <title>Genomic Encyclopedia of Type Strains, Phase III (KMG-III): the genomes of soil and plant-associated and newly described type strains.</title>
        <authorList>
            <person name="Whitman W."/>
        </authorList>
    </citation>
    <scope>NUCLEOTIDE SEQUENCE</scope>
    <source>
        <strain evidence="9">HMT 1</strain>
    </source>
</reference>
<keyword evidence="3" id="KW-0805">Transcription regulation</keyword>
<dbReference type="InterPro" id="IPR003593">
    <property type="entry name" value="AAA+_ATPase"/>
</dbReference>
<keyword evidence="6" id="KW-0597">Phosphoprotein</keyword>
<dbReference type="SMART" id="SM00382">
    <property type="entry name" value="AAA"/>
    <property type="match status" value="1"/>
</dbReference>
<dbReference type="InterPro" id="IPR027417">
    <property type="entry name" value="P-loop_NTPase"/>
</dbReference>
<dbReference type="GO" id="GO:0005524">
    <property type="term" value="F:ATP binding"/>
    <property type="evidence" value="ECO:0007669"/>
    <property type="project" value="UniProtKB-KW"/>
</dbReference>
<dbReference type="Gene3D" id="3.40.50.300">
    <property type="entry name" value="P-loop containing nucleotide triphosphate hydrolases"/>
    <property type="match status" value="1"/>
</dbReference>
<dbReference type="Pfam" id="PF02954">
    <property type="entry name" value="HTH_8"/>
    <property type="match status" value="1"/>
</dbReference>
<dbReference type="Proteomes" id="UP001204445">
    <property type="component" value="Unassembled WGS sequence"/>
</dbReference>
<dbReference type="FunFam" id="3.40.50.300:FF:000006">
    <property type="entry name" value="DNA-binding transcriptional regulator NtrC"/>
    <property type="match status" value="1"/>
</dbReference>
<dbReference type="Pfam" id="PF00158">
    <property type="entry name" value="Sigma54_activat"/>
    <property type="match status" value="1"/>
</dbReference>
<evidence type="ECO:0000256" key="3">
    <source>
        <dbReference type="ARBA" id="ARBA00023015"/>
    </source>
</evidence>
<feature type="modified residue" description="4-aspartylphosphate" evidence="6">
    <location>
        <position position="57"/>
    </location>
</feature>
<dbReference type="Gene3D" id="1.10.8.60">
    <property type="match status" value="1"/>
</dbReference>
<dbReference type="GO" id="GO:0006355">
    <property type="term" value="P:regulation of DNA-templated transcription"/>
    <property type="evidence" value="ECO:0007669"/>
    <property type="project" value="InterPro"/>
</dbReference>
<dbReference type="PANTHER" id="PTHR32071:SF113">
    <property type="entry name" value="ALGINATE BIOSYNTHESIS TRANSCRIPTIONAL REGULATORY PROTEIN ALGB"/>
    <property type="match status" value="1"/>
</dbReference>
<evidence type="ECO:0000259" key="7">
    <source>
        <dbReference type="PROSITE" id="PS50045"/>
    </source>
</evidence>
<dbReference type="Pfam" id="PF25601">
    <property type="entry name" value="AAA_lid_14"/>
    <property type="match status" value="1"/>
</dbReference>
<gene>
    <name evidence="9" type="ORF">J2T55_002375</name>
</gene>
<dbReference type="InterPro" id="IPR058031">
    <property type="entry name" value="AAA_lid_NorR"/>
</dbReference>